<dbReference type="GO" id="GO:0005524">
    <property type="term" value="F:ATP binding"/>
    <property type="evidence" value="ECO:0007669"/>
    <property type="project" value="UniProtKB-KW"/>
</dbReference>
<accession>A0A1U9YVY8</accession>
<reference evidence="6 7" key="1">
    <citation type="submission" date="2017-03" db="EMBL/GenBank/DDBJ databases">
        <title>Foreign affairs: Plasmid Transfer between Roseobacters and Rhizobia.</title>
        <authorList>
            <person name="Bartling P."/>
            <person name="Bunk B."/>
            <person name="Overmann J."/>
            <person name="Brinkmann H."/>
            <person name="Petersen J."/>
        </authorList>
    </citation>
    <scope>NUCLEOTIDE SEQUENCE [LARGE SCALE GENOMIC DNA]</scope>
    <source>
        <strain evidence="6 7">MACL11</strain>
    </source>
</reference>
<dbReference type="Proteomes" id="UP000191135">
    <property type="component" value="Chromosome"/>
</dbReference>
<keyword evidence="7" id="KW-1185">Reference proteome</keyword>
<dbReference type="InterPro" id="IPR050153">
    <property type="entry name" value="Metal_Ion_Import_ABC"/>
</dbReference>
<dbReference type="PANTHER" id="PTHR42734">
    <property type="entry name" value="METAL TRANSPORT SYSTEM ATP-BINDING PROTEIN TM_0124-RELATED"/>
    <property type="match status" value="1"/>
</dbReference>
<organism evidence="6 7">
    <name type="scientific">Martelella mediterranea DSM 17316</name>
    <dbReference type="NCBI Taxonomy" id="1122214"/>
    <lineage>
        <taxon>Bacteria</taxon>
        <taxon>Pseudomonadati</taxon>
        <taxon>Pseudomonadota</taxon>
        <taxon>Alphaproteobacteria</taxon>
        <taxon>Hyphomicrobiales</taxon>
        <taxon>Aurantimonadaceae</taxon>
        <taxon>Martelella</taxon>
    </lineage>
</organism>
<dbReference type="eggNOG" id="COG1121">
    <property type="taxonomic scope" value="Bacteria"/>
</dbReference>
<evidence type="ECO:0000256" key="2">
    <source>
        <dbReference type="ARBA" id="ARBA00022448"/>
    </source>
</evidence>
<dbReference type="KEGG" id="mmed:Mame_00149"/>
<keyword evidence="3" id="KW-0864">Zinc transport</keyword>
<dbReference type="Gene3D" id="3.40.50.300">
    <property type="entry name" value="P-loop containing nucleotide triphosphate hydrolases"/>
    <property type="match status" value="1"/>
</dbReference>
<keyword evidence="3" id="KW-0862">Zinc</keyword>
<evidence type="ECO:0000256" key="1">
    <source>
        <dbReference type="ARBA" id="ARBA00005417"/>
    </source>
</evidence>
<evidence type="ECO:0000256" key="4">
    <source>
        <dbReference type="ARBA" id="ARBA00023065"/>
    </source>
</evidence>
<keyword evidence="6" id="KW-0067">ATP-binding</keyword>
<dbReference type="GO" id="GO:0016887">
    <property type="term" value="F:ATP hydrolysis activity"/>
    <property type="evidence" value="ECO:0007669"/>
    <property type="project" value="InterPro"/>
</dbReference>
<evidence type="ECO:0000256" key="3">
    <source>
        <dbReference type="ARBA" id="ARBA00022906"/>
    </source>
</evidence>
<keyword evidence="2" id="KW-0813">Transport</keyword>
<dbReference type="PANTHER" id="PTHR42734:SF5">
    <property type="entry name" value="IRON TRANSPORT SYSTEM ATP-BINDING PROTEIN HI_0361-RELATED"/>
    <property type="match status" value="1"/>
</dbReference>
<feature type="domain" description="ABC transporter" evidence="5">
    <location>
        <begin position="22"/>
        <end position="54"/>
    </location>
</feature>
<comment type="similarity">
    <text evidence="1">Belongs to the ABC transporter superfamily.</text>
</comment>
<protein>
    <submittedName>
        <fullName evidence="6">ABC-type transporter ATP-binding protein EcsA</fullName>
    </submittedName>
</protein>
<gene>
    <name evidence="6" type="primary">ecsA</name>
    <name evidence="6" type="ORF">Mame_00149</name>
</gene>
<dbReference type="Pfam" id="PF00005">
    <property type="entry name" value="ABC_tran"/>
    <property type="match status" value="1"/>
</dbReference>
<dbReference type="AlphaFoldDB" id="A0A1U9YVY8"/>
<dbReference type="InterPro" id="IPR027417">
    <property type="entry name" value="P-loop_NTPase"/>
</dbReference>
<dbReference type="SUPFAM" id="SSF52540">
    <property type="entry name" value="P-loop containing nucleoside triphosphate hydrolases"/>
    <property type="match status" value="1"/>
</dbReference>
<name>A0A1U9YVY8_9HYPH</name>
<keyword evidence="6" id="KW-0547">Nucleotide-binding</keyword>
<keyword evidence="4" id="KW-0406">Ion transport</keyword>
<dbReference type="GO" id="GO:0006829">
    <property type="term" value="P:zinc ion transport"/>
    <property type="evidence" value="ECO:0007669"/>
    <property type="project" value="UniProtKB-KW"/>
</dbReference>
<dbReference type="EMBL" id="CP020330">
    <property type="protein sequence ID" value="AQZ49532.1"/>
    <property type="molecule type" value="Genomic_DNA"/>
</dbReference>
<evidence type="ECO:0000259" key="5">
    <source>
        <dbReference type="Pfam" id="PF00005"/>
    </source>
</evidence>
<sequence>MAEACLTFRDLTLGYHRHPAVHHLNGVIGKGSLTAVVGGNGSGKSTLMKGIVGLL</sequence>
<evidence type="ECO:0000313" key="6">
    <source>
        <dbReference type="EMBL" id="AQZ49532.1"/>
    </source>
</evidence>
<proteinExistence type="inferred from homology"/>
<evidence type="ECO:0000313" key="7">
    <source>
        <dbReference type="Proteomes" id="UP000191135"/>
    </source>
</evidence>
<dbReference type="STRING" id="1122214.Mame_00149"/>
<dbReference type="InterPro" id="IPR003439">
    <property type="entry name" value="ABC_transporter-like_ATP-bd"/>
</dbReference>